<dbReference type="RefSeq" id="WP_066310467.1">
    <property type="nucleotide sequence ID" value="NZ_CANLSS010000001.1"/>
</dbReference>
<dbReference type="AlphaFoldDB" id="A0A163CLU5"/>
<dbReference type="EMBL" id="LQRT01000002">
    <property type="protein sequence ID" value="KZS42546.1"/>
    <property type="molecule type" value="Genomic_DNA"/>
</dbReference>
<proteinExistence type="predicted"/>
<protein>
    <submittedName>
        <fullName evidence="1">Uncharacterized protein</fullName>
    </submittedName>
</protein>
<evidence type="ECO:0000313" key="1">
    <source>
        <dbReference type="EMBL" id="KZS42546.1"/>
    </source>
</evidence>
<dbReference type="Proteomes" id="UP000076715">
    <property type="component" value="Unassembled WGS sequence"/>
</dbReference>
<reference evidence="1 2" key="1">
    <citation type="submission" date="2016-01" db="EMBL/GenBank/DDBJ databases">
        <title>The draft genome sequence of Aquimarina sp. RZW4-3-2.</title>
        <authorList>
            <person name="Wang Y."/>
        </authorList>
    </citation>
    <scope>NUCLEOTIDE SEQUENCE [LARGE SCALE GENOMIC DNA]</scope>
    <source>
        <strain evidence="1 2">RZW4-3-2</strain>
    </source>
</reference>
<name>A0A163CLU5_9FLAO</name>
<keyword evidence="2" id="KW-1185">Reference proteome</keyword>
<evidence type="ECO:0000313" key="2">
    <source>
        <dbReference type="Proteomes" id="UP000076715"/>
    </source>
</evidence>
<dbReference type="STRING" id="1642818.AWE51_03635"/>
<sequence length="208" mass="24164">MKRIIYLIIIGIFIASFQTKAQDIPQIKLDSLKMKLETLFMKDQIFRRMYKDVEKRYGQESDEIEYFWEVVEKQDKVLEKEVVAIIEKYGWLGISQVGRLANTTIWGVLQHGSVASKEKYAPLLKESVLLKESQPKHYARLIDRMLINSDKPQLYGSQFEYGLDGKATFFPIKNPETVNKRRQDLGLNTIQEFAKQKGIELGAVLKTK</sequence>
<accession>A0A163CLU5</accession>
<organism evidence="1 2">
    <name type="scientific">Aquimarina aggregata</name>
    <dbReference type="NCBI Taxonomy" id="1642818"/>
    <lineage>
        <taxon>Bacteria</taxon>
        <taxon>Pseudomonadati</taxon>
        <taxon>Bacteroidota</taxon>
        <taxon>Flavobacteriia</taxon>
        <taxon>Flavobacteriales</taxon>
        <taxon>Flavobacteriaceae</taxon>
        <taxon>Aquimarina</taxon>
    </lineage>
</organism>
<gene>
    <name evidence="1" type="ORF">AWE51_03635</name>
</gene>
<dbReference type="InterPro" id="IPR046732">
    <property type="entry name" value="DUF6624"/>
</dbReference>
<comment type="caution">
    <text evidence="1">The sequence shown here is derived from an EMBL/GenBank/DDBJ whole genome shotgun (WGS) entry which is preliminary data.</text>
</comment>
<dbReference type="Pfam" id="PF20329">
    <property type="entry name" value="DUF6624"/>
    <property type="match status" value="1"/>
</dbReference>
<dbReference type="OrthoDB" id="1164858at2"/>